<accession>A0A178M8Y1</accession>
<evidence type="ECO:0000259" key="5">
    <source>
        <dbReference type="SMART" id="SM00941"/>
    </source>
</evidence>
<evidence type="ECO:0000256" key="3">
    <source>
        <dbReference type="ARBA" id="ARBA00022676"/>
    </source>
</evidence>
<dbReference type="FunFam" id="3.40.1030.10:FF:000003">
    <property type="entry name" value="Pyrimidine-nucleoside phosphorylase"/>
    <property type="match status" value="1"/>
</dbReference>
<dbReference type="GO" id="GO:0009032">
    <property type="term" value="F:thymidine phosphorylase activity"/>
    <property type="evidence" value="ECO:0007669"/>
    <property type="project" value="TreeGrafter"/>
</dbReference>
<dbReference type="Pfam" id="PF00591">
    <property type="entry name" value="Glycos_transf_3"/>
    <property type="match status" value="1"/>
</dbReference>
<dbReference type="Gene3D" id="1.20.970.10">
    <property type="entry name" value="Transferase, Pyrimidine Nucleoside Phosphorylase, Chain C"/>
    <property type="match status" value="1"/>
</dbReference>
<dbReference type="InterPro" id="IPR036320">
    <property type="entry name" value="Glycosyl_Trfase_fam3_N_dom_sf"/>
</dbReference>
<reference evidence="6 7" key="1">
    <citation type="submission" date="2016-04" db="EMBL/GenBank/DDBJ databases">
        <title>Chloroflexus islandicus sp. nov., a thermophilic filamentous anoxygenic phototrophic bacterium from geyser Strokkur (Iceland).</title>
        <authorList>
            <person name="Gaisin V.A."/>
            <person name="Kalashnikov A.M."/>
            <person name="Sukhacheva M.V."/>
            <person name="Grouzdev D.S."/>
            <person name="Ivanov T.M."/>
            <person name="Kuznetsov B."/>
            <person name="Gorlenko V.M."/>
        </authorList>
    </citation>
    <scope>NUCLEOTIDE SEQUENCE [LARGE SCALE GENOMIC DNA]</scope>
    <source>
        <strain evidence="7">isl-2</strain>
    </source>
</reference>
<sequence length="437" mass="45739">MAAMRMVDIIAAKRDGRALTTAEIDWVVKGYAAGEIPDYQMAALAMAIVLRGMDDRETADLTMAMARSGDMLDLHDIAPLTVDKHSTGGVGDKTTLVLAPLVAAVGLPVTKMSGRGLGFSGGTIDKLESIPGFRTNLSAEEFRRAVRELGLVVAAQSGDLAPADKKLYALRDVTATVESIPLIAASVMSKKLAAGADCIVLDVKYGQGAFMRTLDDARRLAQTMVAIGRHAGRKVAAVLSSMQQPLGFAVGNALEVREAVAALRGTGPDDLVELCLVLGSELVQMAGVRSDADAARTMLVEALRSGAAWAKFRAMVVNQGGDPAVLDEPERLPTAPVQVELPAPRAGFVAAIDGQALGLAVNALGGGRSRKEDTIDHAVGLVLWAKVGTRVAAGDPLLTIHAARQSDVEAVADQLRTAYTIHDAPPPPLPLVEAIIR</sequence>
<dbReference type="PANTHER" id="PTHR10515:SF0">
    <property type="entry name" value="THYMIDINE PHOSPHORYLASE"/>
    <property type="match status" value="1"/>
</dbReference>
<dbReference type="InterPro" id="IPR018090">
    <property type="entry name" value="Pyrmidine_PPas_bac/euk"/>
</dbReference>
<dbReference type="STRING" id="1707952.A6A03_02185"/>
<dbReference type="InterPro" id="IPR036566">
    <property type="entry name" value="PYNP-like_C_sf"/>
</dbReference>
<dbReference type="Proteomes" id="UP000078287">
    <property type="component" value="Unassembled WGS sequence"/>
</dbReference>
<dbReference type="InterPro" id="IPR017459">
    <property type="entry name" value="Glycosyl_Trfase_fam3_N_dom"/>
</dbReference>
<evidence type="ECO:0000313" key="7">
    <source>
        <dbReference type="Proteomes" id="UP000078287"/>
    </source>
</evidence>
<gene>
    <name evidence="6" type="primary">deoA</name>
    <name evidence="6" type="ORF">A6A03_02185</name>
</gene>
<comment type="similarity">
    <text evidence="1">Belongs to the thymidine/pyrimidine-nucleoside phosphorylase family.</text>
</comment>
<dbReference type="SUPFAM" id="SSF54680">
    <property type="entry name" value="Pyrimidine nucleoside phosphorylase C-terminal domain"/>
    <property type="match status" value="1"/>
</dbReference>
<comment type="caution">
    <text evidence="6">The sequence shown here is derived from an EMBL/GenBank/DDBJ whole genome shotgun (WGS) entry which is preliminary data.</text>
</comment>
<name>A0A178M8Y1_9CHLR</name>
<dbReference type="Pfam" id="PF07831">
    <property type="entry name" value="PYNP_C"/>
    <property type="match status" value="1"/>
</dbReference>
<comment type="subunit">
    <text evidence="2">Homodimer.</text>
</comment>
<dbReference type="SMART" id="SM00941">
    <property type="entry name" value="PYNP_C"/>
    <property type="match status" value="1"/>
</dbReference>
<dbReference type="GO" id="GO:0005829">
    <property type="term" value="C:cytosol"/>
    <property type="evidence" value="ECO:0007669"/>
    <property type="project" value="TreeGrafter"/>
</dbReference>
<dbReference type="GO" id="GO:0004645">
    <property type="term" value="F:1,4-alpha-oligoglucan phosphorylase activity"/>
    <property type="evidence" value="ECO:0007669"/>
    <property type="project" value="InterPro"/>
</dbReference>
<dbReference type="Gene3D" id="3.90.1170.30">
    <property type="entry name" value="Pyrimidine nucleoside phosphorylase-like, C-terminal domain"/>
    <property type="match status" value="1"/>
</dbReference>
<organism evidence="6 7">
    <name type="scientific">Chloroflexus islandicus</name>
    <dbReference type="NCBI Taxonomy" id="1707952"/>
    <lineage>
        <taxon>Bacteria</taxon>
        <taxon>Bacillati</taxon>
        <taxon>Chloroflexota</taxon>
        <taxon>Chloroflexia</taxon>
        <taxon>Chloroflexales</taxon>
        <taxon>Chloroflexineae</taxon>
        <taxon>Chloroflexaceae</taxon>
        <taxon>Chloroflexus</taxon>
    </lineage>
</organism>
<feature type="domain" description="Pyrimidine nucleoside phosphorylase C-terminal" evidence="5">
    <location>
        <begin position="348"/>
        <end position="422"/>
    </location>
</feature>
<dbReference type="InterPro" id="IPR013102">
    <property type="entry name" value="PYNP_C"/>
</dbReference>
<dbReference type="PIRSF" id="PIRSF000478">
    <property type="entry name" value="TP_PyNP"/>
    <property type="match status" value="1"/>
</dbReference>
<dbReference type="Pfam" id="PF02885">
    <property type="entry name" value="Glycos_trans_3N"/>
    <property type="match status" value="1"/>
</dbReference>
<dbReference type="InterPro" id="IPR000312">
    <property type="entry name" value="Glycosyl_Trfase_fam3"/>
</dbReference>
<evidence type="ECO:0000256" key="4">
    <source>
        <dbReference type="ARBA" id="ARBA00022679"/>
    </source>
</evidence>
<proteinExistence type="inferred from homology"/>
<keyword evidence="3" id="KW-0328">Glycosyltransferase</keyword>
<dbReference type="SUPFAM" id="SSF52418">
    <property type="entry name" value="Nucleoside phosphorylase/phosphoribosyltransferase catalytic domain"/>
    <property type="match status" value="1"/>
</dbReference>
<evidence type="ECO:0000256" key="1">
    <source>
        <dbReference type="ARBA" id="ARBA00006915"/>
    </source>
</evidence>
<keyword evidence="4" id="KW-0808">Transferase</keyword>
<evidence type="ECO:0000256" key="2">
    <source>
        <dbReference type="ARBA" id="ARBA00011738"/>
    </source>
</evidence>
<evidence type="ECO:0000313" key="6">
    <source>
        <dbReference type="EMBL" id="OAN44986.1"/>
    </source>
</evidence>
<dbReference type="EMBL" id="LWQS01000060">
    <property type="protein sequence ID" value="OAN44986.1"/>
    <property type="molecule type" value="Genomic_DNA"/>
</dbReference>
<keyword evidence="7" id="KW-1185">Reference proteome</keyword>
<dbReference type="GO" id="GO:0006206">
    <property type="term" value="P:pyrimidine nucleobase metabolic process"/>
    <property type="evidence" value="ECO:0007669"/>
    <property type="project" value="InterPro"/>
</dbReference>
<dbReference type="SUPFAM" id="SSF47648">
    <property type="entry name" value="Nucleoside phosphorylase/phosphoribosyltransferase N-terminal domain"/>
    <property type="match status" value="1"/>
</dbReference>
<dbReference type="NCBIfam" id="TIGR02644">
    <property type="entry name" value="Y_phosphoryl"/>
    <property type="match status" value="1"/>
</dbReference>
<dbReference type="InterPro" id="IPR035902">
    <property type="entry name" value="Nuc_phospho_transferase"/>
</dbReference>
<dbReference type="AlphaFoldDB" id="A0A178M8Y1"/>
<dbReference type="GO" id="GO:0006213">
    <property type="term" value="P:pyrimidine nucleoside metabolic process"/>
    <property type="evidence" value="ECO:0007669"/>
    <property type="project" value="InterPro"/>
</dbReference>
<dbReference type="NCBIfam" id="NF004490">
    <property type="entry name" value="PRK05820.1"/>
    <property type="match status" value="1"/>
</dbReference>
<protein>
    <submittedName>
        <fullName evidence="6">Pyrimidine-nucleoside phosphorylase</fullName>
    </submittedName>
</protein>
<dbReference type="PANTHER" id="PTHR10515">
    <property type="entry name" value="THYMIDINE PHOSPHORYLASE"/>
    <property type="match status" value="1"/>
</dbReference>
<dbReference type="NCBIfam" id="NF004747">
    <property type="entry name" value="PRK06078.1"/>
    <property type="match status" value="1"/>
</dbReference>
<dbReference type="Gene3D" id="3.40.1030.10">
    <property type="entry name" value="Nucleoside phosphorylase/phosphoribosyltransferase catalytic domain"/>
    <property type="match status" value="1"/>
</dbReference>
<dbReference type="InterPro" id="IPR000053">
    <property type="entry name" value="Thymidine/pyrmidine_PPase"/>
</dbReference>